<organism evidence="9 10">
    <name type="scientific">Paraburkholderia sprentiae WSM5005</name>
    <dbReference type="NCBI Taxonomy" id="754502"/>
    <lineage>
        <taxon>Bacteria</taxon>
        <taxon>Pseudomonadati</taxon>
        <taxon>Pseudomonadota</taxon>
        <taxon>Betaproteobacteria</taxon>
        <taxon>Burkholderiales</taxon>
        <taxon>Burkholderiaceae</taxon>
        <taxon>Paraburkholderia</taxon>
    </lineage>
</organism>
<feature type="transmembrane region" description="Helical" evidence="7">
    <location>
        <begin position="97"/>
        <end position="126"/>
    </location>
</feature>
<reference evidence="9" key="1">
    <citation type="submission" date="2016-09" db="EMBL/GenBank/DDBJ databases">
        <title>The Complete Genome of Burkholderia sprentiae wsm5005.</title>
        <authorList>
            <person name="De Meyer S."/>
            <person name="Wang P."/>
            <person name="Terpolilli J."/>
        </authorList>
    </citation>
    <scope>NUCLEOTIDE SEQUENCE [LARGE SCALE GENOMIC DNA]</scope>
    <source>
        <strain evidence="9">WSM5005</strain>
    </source>
</reference>
<dbReference type="SUPFAM" id="SSF103473">
    <property type="entry name" value="MFS general substrate transporter"/>
    <property type="match status" value="1"/>
</dbReference>
<evidence type="ECO:0000256" key="1">
    <source>
        <dbReference type="ARBA" id="ARBA00004651"/>
    </source>
</evidence>
<evidence type="ECO:0000256" key="7">
    <source>
        <dbReference type="SAM" id="Phobius"/>
    </source>
</evidence>
<feature type="transmembrane region" description="Helical" evidence="7">
    <location>
        <begin position="178"/>
        <end position="198"/>
    </location>
</feature>
<evidence type="ECO:0000256" key="4">
    <source>
        <dbReference type="ARBA" id="ARBA00022692"/>
    </source>
</evidence>
<gene>
    <name evidence="9" type="ORF">BJG93_07450</name>
</gene>
<evidence type="ECO:0000256" key="3">
    <source>
        <dbReference type="ARBA" id="ARBA00022475"/>
    </source>
</evidence>
<feature type="transmembrane region" description="Helical" evidence="7">
    <location>
        <begin position="264"/>
        <end position="286"/>
    </location>
</feature>
<proteinExistence type="predicted"/>
<dbReference type="KEGG" id="pspw:BJG93_07450"/>
<dbReference type="Proteomes" id="UP000179860">
    <property type="component" value="Chromosome 1"/>
</dbReference>
<comment type="subcellular location">
    <subcellularLocation>
        <location evidence="1">Cell membrane</location>
        <topology evidence="1">Multi-pass membrane protein</topology>
    </subcellularLocation>
</comment>
<dbReference type="GO" id="GO:0022857">
    <property type="term" value="F:transmembrane transporter activity"/>
    <property type="evidence" value="ECO:0007669"/>
    <property type="project" value="InterPro"/>
</dbReference>
<sequence>MPPVFTDPADSPNFSLPKHPPFQRFWCTRILSSLSFQMLAVAMGWHVYALTHSAFALGLVGLAQFLPMFLLTLVVGHVADRYDRRRIAAVCQSLESVAALLFAIGTFSGWISAPVIYVLAACVGAARAFESPAVSSLLPAVVPRGYLPKATAWATSANQTAQIAGPALGGLLYGIGPGAAYLACTLSFAAAATSVWRIPLQTKPASRAPVTLESIFSGIAFIRREPVILGALSLDLFAVLFGGATALLPIFARDVLHAGPIGLGLLRSGTAIGALAGTIWLAHFPLRNRPGAAMFGGVIAFGIATLVFGLSHQFLVSLLALMVLGASDTISVVVRLSLVQLRTPDDMLGRVNAVNSLFIGTSNQLGEFESGLTAGWWGAQPAVLVGGVATIAIALLWMRFFPELRHTRTLEREEALVASA</sequence>
<evidence type="ECO:0000313" key="9">
    <source>
        <dbReference type="EMBL" id="APA85238.1"/>
    </source>
</evidence>
<accession>A0A1I9YG05</accession>
<dbReference type="Pfam" id="PF05977">
    <property type="entry name" value="MFS_3"/>
    <property type="match status" value="1"/>
</dbReference>
<dbReference type="InterPro" id="IPR036259">
    <property type="entry name" value="MFS_trans_sf"/>
</dbReference>
<dbReference type="GO" id="GO:0005886">
    <property type="term" value="C:plasma membrane"/>
    <property type="evidence" value="ECO:0007669"/>
    <property type="project" value="UniProtKB-SubCell"/>
</dbReference>
<dbReference type="InterPro" id="IPR020846">
    <property type="entry name" value="MFS_dom"/>
</dbReference>
<keyword evidence="2" id="KW-0813">Transport</keyword>
<evidence type="ECO:0000256" key="5">
    <source>
        <dbReference type="ARBA" id="ARBA00022989"/>
    </source>
</evidence>
<feature type="transmembrane region" description="Helical" evidence="7">
    <location>
        <begin position="292"/>
        <end position="311"/>
    </location>
</feature>
<evidence type="ECO:0000313" key="10">
    <source>
        <dbReference type="Proteomes" id="UP000179860"/>
    </source>
</evidence>
<evidence type="ECO:0000256" key="6">
    <source>
        <dbReference type="ARBA" id="ARBA00023136"/>
    </source>
</evidence>
<feature type="domain" description="Major facilitator superfamily (MFS) profile" evidence="8">
    <location>
        <begin position="219"/>
        <end position="420"/>
    </location>
</feature>
<name>A0A1I9YG05_9BURK</name>
<dbReference type="OrthoDB" id="7283966at2"/>
<dbReference type="CDD" id="cd06173">
    <property type="entry name" value="MFS_MefA_like"/>
    <property type="match status" value="1"/>
</dbReference>
<dbReference type="PANTHER" id="PTHR23513:SF9">
    <property type="entry name" value="ENTEROBACTIN EXPORTER ENTS"/>
    <property type="match status" value="1"/>
</dbReference>
<feature type="transmembrane region" description="Helical" evidence="7">
    <location>
        <begin position="377"/>
        <end position="398"/>
    </location>
</feature>
<dbReference type="Gene3D" id="1.20.1250.20">
    <property type="entry name" value="MFS general substrate transporter like domains"/>
    <property type="match status" value="1"/>
</dbReference>
<dbReference type="RefSeq" id="WP_027197286.1">
    <property type="nucleotide sequence ID" value="NZ_CP017561.2"/>
</dbReference>
<keyword evidence="10" id="KW-1185">Reference proteome</keyword>
<dbReference type="PANTHER" id="PTHR23513">
    <property type="entry name" value="INTEGRAL MEMBRANE EFFLUX PROTEIN-RELATED"/>
    <property type="match status" value="1"/>
</dbReference>
<protein>
    <submittedName>
        <fullName evidence="9">MFS transporter</fullName>
    </submittedName>
</protein>
<feature type="transmembrane region" description="Helical" evidence="7">
    <location>
        <begin position="228"/>
        <end position="252"/>
    </location>
</feature>
<dbReference type="InterPro" id="IPR010290">
    <property type="entry name" value="TM_effector"/>
</dbReference>
<keyword evidence="6 7" id="KW-0472">Membrane</keyword>
<dbReference type="EMBL" id="CP017561">
    <property type="protein sequence ID" value="APA85238.1"/>
    <property type="molecule type" value="Genomic_DNA"/>
</dbReference>
<reference evidence="9" key="2">
    <citation type="submission" date="2021-06" db="EMBL/GenBank/DDBJ databases">
        <authorList>
            <person name="Rogers T.H."/>
            <person name="Ramsay J.P."/>
            <person name="Wang P."/>
            <person name="Terpolilli J."/>
        </authorList>
    </citation>
    <scope>NUCLEOTIDE SEQUENCE</scope>
    <source>
        <strain evidence="9">WSM5005</strain>
    </source>
</reference>
<keyword evidence="4 7" id="KW-0812">Transmembrane</keyword>
<keyword evidence="5 7" id="KW-1133">Transmembrane helix</keyword>
<keyword evidence="3" id="KW-1003">Cell membrane</keyword>
<feature type="transmembrane region" description="Helical" evidence="7">
    <location>
        <begin position="54"/>
        <end position="76"/>
    </location>
</feature>
<evidence type="ECO:0000256" key="2">
    <source>
        <dbReference type="ARBA" id="ARBA00022448"/>
    </source>
</evidence>
<evidence type="ECO:0000259" key="8">
    <source>
        <dbReference type="PROSITE" id="PS50850"/>
    </source>
</evidence>
<dbReference type="PROSITE" id="PS50850">
    <property type="entry name" value="MFS"/>
    <property type="match status" value="1"/>
</dbReference>
<dbReference type="AlphaFoldDB" id="A0A1I9YG05"/>